<dbReference type="SUPFAM" id="SSF64288">
    <property type="entry name" value="Chorismate lyase-like"/>
    <property type="match status" value="1"/>
</dbReference>
<dbReference type="Gene3D" id="1.10.10.10">
    <property type="entry name" value="Winged helix-like DNA-binding domain superfamily/Winged helix DNA-binding domain"/>
    <property type="match status" value="1"/>
</dbReference>
<dbReference type="Gene3D" id="3.40.1410.10">
    <property type="entry name" value="Chorismate lyase-like"/>
    <property type="match status" value="1"/>
</dbReference>
<keyword evidence="7" id="KW-1185">Reference proteome</keyword>
<reference evidence="7" key="1">
    <citation type="journal article" date="2019" name="Int. J. Syst. Evol. Microbiol.">
        <title>The Global Catalogue of Microorganisms (GCM) 10K type strain sequencing project: providing services to taxonomists for standard genome sequencing and annotation.</title>
        <authorList>
            <consortium name="The Broad Institute Genomics Platform"/>
            <consortium name="The Broad Institute Genome Sequencing Center for Infectious Disease"/>
            <person name="Wu L."/>
            <person name="Ma J."/>
        </authorList>
    </citation>
    <scope>NUCLEOTIDE SEQUENCE [LARGE SCALE GENOMIC DNA]</scope>
    <source>
        <strain evidence="7">KCTC 5701</strain>
    </source>
</reference>
<dbReference type="InterPro" id="IPR000524">
    <property type="entry name" value="Tscrpt_reg_HTH_GntR"/>
</dbReference>
<feature type="domain" description="HTH gntR-type" evidence="5">
    <location>
        <begin position="8"/>
        <end position="76"/>
    </location>
</feature>
<protein>
    <submittedName>
        <fullName evidence="6">GntR family transcriptional regulator</fullName>
    </submittedName>
</protein>
<dbReference type="Pfam" id="PF00392">
    <property type="entry name" value="GntR"/>
    <property type="match status" value="1"/>
</dbReference>
<dbReference type="PROSITE" id="PS50949">
    <property type="entry name" value="HTH_GNTR"/>
    <property type="match status" value="1"/>
</dbReference>
<dbReference type="InterPro" id="IPR011663">
    <property type="entry name" value="UTRA"/>
</dbReference>
<dbReference type="EMBL" id="JBHSOE010000045">
    <property type="protein sequence ID" value="MFC5658467.1"/>
    <property type="molecule type" value="Genomic_DNA"/>
</dbReference>
<name>A0ABW0WJM9_STRNO</name>
<dbReference type="CDD" id="cd07377">
    <property type="entry name" value="WHTH_GntR"/>
    <property type="match status" value="1"/>
</dbReference>
<dbReference type="InterPro" id="IPR028978">
    <property type="entry name" value="Chorismate_lyase_/UTRA_dom_sf"/>
</dbReference>
<gene>
    <name evidence="6" type="ORF">ACFP3J_23680</name>
</gene>
<evidence type="ECO:0000256" key="1">
    <source>
        <dbReference type="ARBA" id="ARBA00023015"/>
    </source>
</evidence>
<organism evidence="6 7">
    <name type="scientific">Streptomyces nogalater</name>
    <dbReference type="NCBI Taxonomy" id="38314"/>
    <lineage>
        <taxon>Bacteria</taxon>
        <taxon>Bacillati</taxon>
        <taxon>Actinomycetota</taxon>
        <taxon>Actinomycetes</taxon>
        <taxon>Kitasatosporales</taxon>
        <taxon>Streptomycetaceae</taxon>
        <taxon>Streptomyces</taxon>
    </lineage>
</organism>
<accession>A0ABW0WJM9</accession>
<dbReference type="SMART" id="SM00866">
    <property type="entry name" value="UTRA"/>
    <property type="match status" value="1"/>
</dbReference>
<dbReference type="PANTHER" id="PTHR44846:SF17">
    <property type="entry name" value="GNTR-FAMILY TRANSCRIPTIONAL REGULATOR"/>
    <property type="match status" value="1"/>
</dbReference>
<dbReference type="SMART" id="SM00345">
    <property type="entry name" value="HTH_GNTR"/>
    <property type="match status" value="1"/>
</dbReference>
<evidence type="ECO:0000256" key="4">
    <source>
        <dbReference type="SAM" id="MobiDB-lite"/>
    </source>
</evidence>
<evidence type="ECO:0000256" key="3">
    <source>
        <dbReference type="ARBA" id="ARBA00023163"/>
    </source>
</evidence>
<keyword evidence="2" id="KW-0238">DNA-binding</keyword>
<evidence type="ECO:0000259" key="5">
    <source>
        <dbReference type="PROSITE" id="PS50949"/>
    </source>
</evidence>
<dbReference type="InterPro" id="IPR050679">
    <property type="entry name" value="Bact_HTH_transcr_reg"/>
</dbReference>
<dbReference type="InterPro" id="IPR036390">
    <property type="entry name" value="WH_DNA-bd_sf"/>
</dbReference>
<keyword evidence="3" id="KW-0804">Transcription</keyword>
<dbReference type="PANTHER" id="PTHR44846">
    <property type="entry name" value="MANNOSYL-D-GLYCERATE TRANSPORT/METABOLISM SYSTEM REPRESSOR MNGR-RELATED"/>
    <property type="match status" value="1"/>
</dbReference>
<dbReference type="SUPFAM" id="SSF46785">
    <property type="entry name" value="Winged helix' DNA-binding domain"/>
    <property type="match status" value="1"/>
</dbReference>
<proteinExistence type="predicted"/>
<dbReference type="Proteomes" id="UP001596065">
    <property type="component" value="Unassembled WGS sequence"/>
</dbReference>
<dbReference type="RefSeq" id="WP_344352214.1">
    <property type="nucleotide sequence ID" value="NZ_BAAASM010000056.1"/>
</dbReference>
<comment type="caution">
    <text evidence="6">The sequence shown here is derived from an EMBL/GenBank/DDBJ whole genome shotgun (WGS) entry which is preliminary data.</text>
</comment>
<sequence>MTAKDPRPRGAQRIADDLRAEIESGAIEPGEKLPTTRELVAKYEVTGETVRQAILRLKNAGLVTSRQGGGVYARDHPPLKRLGIQRYDKAKWRDNDEVAFIADRVASGREYNRTDQTQTVSRVPATREIAAALGIPEGSEVYARARLVKEKGQPTHTLTSYYRPSHVEGTRLVDPTPGPAGKGGGFRVFYELGLEPDHMTEELRARMPTPAETEQLELPPGEPVVILKRTTYTADETVIEYALGVHAASRFSWSYSFQMPDSARDQAERQEP</sequence>
<evidence type="ECO:0000313" key="6">
    <source>
        <dbReference type="EMBL" id="MFC5658467.1"/>
    </source>
</evidence>
<evidence type="ECO:0000256" key="2">
    <source>
        <dbReference type="ARBA" id="ARBA00023125"/>
    </source>
</evidence>
<keyword evidence="1" id="KW-0805">Transcription regulation</keyword>
<dbReference type="Pfam" id="PF07702">
    <property type="entry name" value="UTRA"/>
    <property type="match status" value="1"/>
</dbReference>
<dbReference type="InterPro" id="IPR036388">
    <property type="entry name" value="WH-like_DNA-bd_sf"/>
</dbReference>
<evidence type="ECO:0000313" key="7">
    <source>
        <dbReference type="Proteomes" id="UP001596065"/>
    </source>
</evidence>
<feature type="region of interest" description="Disordered" evidence="4">
    <location>
        <begin position="1"/>
        <end position="20"/>
    </location>
</feature>